<keyword evidence="6 9" id="KW-1133">Transmembrane helix</keyword>
<keyword evidence="3 9" id="KW-1003">Cell membrane</keyword>
<evidence type="ECO:0000256" key="9">
    <source>
        <dbReference type="HAMAP-Rule" id="MF_00237"/>
    </source>
</evidence>
<evidence type="ECO:0000256" key="3">
    <source>
        <dbReference type="ARBA" id="ARBA00022475"/>
    </source>
</evidence>
<dbReference type="GO" id="GO:0033281">
    <property type="term" value="C:TAT protein transport complex"/>
    <property type="evidence" value="ECO:0007669"/>
    <property type="project" value="UniProtKB-UniRule"/>
</dbReference>
<dbReference type="PANTHER" id="PTHR33162:SF1">
    <property type="entry name" value="SEC-INDEPENDENT PROTEIN TRANSLOCASE PROTEIN TATA, CHLOROPLASTIC"/>
    <property type="match status" value="1"/>
</dbReference>
<dbReference type="Gene3D" id="1.20.5.3310">
    <property type="match status" value="1"/>
</dbReference>
<comment type="similarity">
    <text evidence="9">Belongs to the TatB family.</text>
</comment>
<dbReference type="AlphaFoldDB" id="A0A0B4XI46"/>
<organism evidence="11 12">
    <name type="scientific">Isoalcanivorax pacificus W11-5</name>
    <dbReference type="NCBI Taxonomy" id="391936"/>
    <lineage>
        <taxon>Bacteria</taxon>
        <taxon>Pseudomonadati</taxon>
        <taxon>Pseudomonadota</taxon>
        <taxon>Gammaproteobacteria</taxon>
        <taxon>Oceanospirillales</taxon>
        <taxon>Alcanivoracaceae</taxon>
        <taxon>Isoalcanivorax</taxon>
    </lineage>
</organism>
<dbReference type="NCBIfam" id="TIGR01410">
    <property type="entry name" value="tatB"/>
    <property type="match status" value="1"/>
</dbReference>
<evidence type="ECO:0000256" key="1">
    <source>
        <dbReference type="ARBA" id="ARBA00004167"/>
    </source>
</evidence>
<dbReference type="PRINTS" id="PR01506">
    <property type="entry name" value="TATBPROTEIN"/>
</dbReference>
<evidence type="ECO:0000256" key="4">
    <source>
        <dbReference type="ARBA" id="ARBA00022692"/>
    </source>
</evidence>
<dbReference type="EMBL" id="CP004387">
    <property type="protein sequence ID" value="AJD46746.1"/>
    <property type="molecule type" value="Genomic_DNA"/>
</dbReference>
<dbReference type="GO" id="GO:0008320">
    <property type="term" value="F:protein transmembrane transporter activity"/>
    <property type="evidence" value="ECO:0007669"/>
    <property type="project" value="UniProtKB-UniRule"/>
</dbReference>
<dbReference type="STRING" id="391936.S7S_01610"/>
<dbReference type="HAMAP" id="MF_00237">
    <property type="entry name" value="TatB"/>
    <property type="match status" value="1"/>
</dbReference>
<feature type="compositionally biased region" description="Basic and acidic residues" evidence="10">
    <location>
        <begin position="112"/>
        <end position="121"/>
    </location>
</feature>
<reference evidence="11 12" key="1">
    <citation type="journal article" date="2012" name="J. Bacteriol.">
        <title>Genome sequence of an alkane-degrading bacterium, Alcanivorax pacificus type strain W11-5, isolated from deep sea sediment.</title>
        <authorList>
            <person name="Lai Q."/>
            <person name="Shao Z."/>
        </authorList>
    </citation>
    <scope>NUCLEOTIDE SEQUENCE [LARGE SCALE GENOMIC DNA]</scope>
    <source>
        <strain evidence="11 12">W11-5</strain>
    </source>
</reference>
<feature type="region of interest" description="Disordered" evidence="10">
    <location>
        <begin position="73"/>
        <end position="121"/>
    </location>
</feature>
<evidence type="ECO:0000256" key="7">
    <source>
        <dbReference type="ARBA" id="ARBA00023010"/>
    </source>
</evidence>
<dbReference type="PANTHER" id="PTHR33162">
    <property type="entry name" value="SEC-INDEPENDENT PROTEIN TRANSLOCASE PROTEIN TATA, CHLOROPLASTIC"/>
    <property type="match status" value="1"/>
</dbReference>
<dbReference type="HOGENOM" id="CLU_086034_1_1_6"/>
<proteinExistence type="inferred from homology"/>
<dbReference type="Pfam" id="PF02416">
    <property type="entry name" value="TatA_B_E"/>
    <property type="match status" value="1"/>
</dbReference>
<keyword evidence="8 9" id="KW-0472">Membrane</keyword>
<name>A0A0B4XI46_9GAMM</name>
<protein>
    <recommendedName>
        <fullName evidence="9">Sec-independent protein translocase protein TatB</fullName>
    </recommendedName>
</protein>
<comment type="function">
    <text evidence="9">Part of the twin-arginine translocation (Tat) system that transports large folded proteins containing a characteristic twin-arginine motif in their signal peptide across membranes. Together with TatC, TatB is part of a receptor directly interacting with Tat signal peptides. TatB may form an oligomeric binding site that transiently accommodates folded Tat precursor proteins before their translocation.</text>
</comment>
<dbReference type="Proteomes" id="UP000006764">
    <property type="component" value="Chromosome"/>
</dbReference>
<evidence type="ECO:0000256" key="8">
    <source>
        <dbReference type="ARBA" id="ARBA00023136"/>
    </source>
</evidence>
<evidence type="ECO:0000256" key="2">
    <source>
        <dbReference type="ARBA" id="ARBA00022448"/>
    </source>
</evidence>
<sequence>MFDISFAELTLVFIIALVVLGPERLPKAARTVGHWMGRARAAFTHLKNELDREVVNKEMQDLFRQKADALRQETDKLNQSLNESLTDARKTETGSAPQPPAEPADAPTLPATDDRRPQDKP</sequence>
<dbReference type="GO" id="GO:0043953">
    <property type="term" value="P:protein transport by the Tat complex"/>
    <property type="evidence" value="ECO:0007669"/>
    <property type="project" value="UniProtKB-UniRule"/>
</dbReference>
<dbReference type="OrthoDB" id="9816005at2"/>
<keyword evidence="4 9" id="KW-0812">Transmembrane</keyword>
<dbReference type="InterPro" id="IPR018448">
    <property type="entry name" value="TatB"/>
</dbReference>
<comment type="subcellular location">
    <subcellularLocation>
        <location evidence="9">Cell membrane</location>
        <topology evidence="9">Single-pass membrane protein</topology>
    </subcellularLocation>
    <subcellularLocation>
        <location evidence="1">Membrane</location>
        <topology evidence="1">Single-pass membrane protein</topology>
    </subcellularLocation>
</comment>
<keyword evidence="7 9" id="KW-0811">Translocation</keyword>
<evidence type="ECO:0000256" key="5">
    <source>
        <dbReference type="ARBA" id="ARBA00022927"/>
    </source>
</evidence>
<keyword evidence="2 9" id="KW-0813">Transport</keyword>
<evidence type="ECO:0000256" key="10">
    <source>
        <dbReference type="SAM" id="MobiDB-lite"/>
    </source>
</evidence>
<accession>A0A0B4XI46</accession>
<dbReference type="RefSeq" id="WP_041025850.1">
    <property type="nucleotide sequence ID" value="NZ_CP004387.1"/>
</dbReference>
<gene>
    <name evidence="9" type="primary">tatB</name>
    <name evidence="11" type="ORF">S7S_01610</name>
</gene>
<comment type="subunit">
    <text evidence="9">The Tat system comprises two distinct complexes: a TatABC complex, containing multiple copies of TatA, TatB and TatC subunits, and a separate TatA complex, containing only TatA subunits. Substrates initially bind to the TatABC complex, which probably triggers association of the separate TatA complex to form the active translocon.</text>
</comment>
<dbReference type="InterPro" id="IPR003369">
    <property type="entry name" value="TatA/B/E"/>
</dbReference>
<evidence type="ECO:0000313" key="11">
    <source>
        <dbReference type="EMBL" id="AJD46746.1"/>
    </source>
</evidence>
<dbReference type="KEGG" id="apac:S7S_01610"/>
<keyword evidence="5 9" id="KW-0653">Protein transport</keyword>
<evidence type="ECO:0000256" key="6">
    <source>
        <dbReference type="ARBA" id="ARBA00022989"/>
    </source>
</evidence>
<evidence type="ECO:0000313" key="12">
    <source>
        <dbReference type="Proteomes" id="UP000006764"/>
    </source>
</evidence>
<keyword evidence="12" id="KW-1185">Reference proteome</keyword>